<gene>
    <name evidence="2" type="ORF">VTK73DRAFT_965</name>
</gene>
<organism evidence="2 3">
    <name type="scientific">Phialemonium thermophilum</name>
    <dbReference type="NCBI Taxonomy" id="223376"/>
    <lineage>
        <taxon>Eukaryota</taxon>
        <taxon>Fungi</taxon>
        <taxon>Dikarya</taxon>
        <taxon>Ascomycota</taxon>
        <taxon>Pezizomycotina</taxon>
        <taxon>Sordariomycetes</taxon>
        <taxon>Sordariomycetidae</taxon>
        <taxon>Cephalothecales</taxon>
        <taxon>Cephalothecaceae</taxon>
        <taxon>Phialemonium</taxon>
    </lineage>
</organism>
<evidence type="ECO:0000313" key="2">
    <source>
        <dbReference type="EMBL" id="KAL1845182.1"/>
    </source>
</evidence>
<feature type="region of interest" description="Disordered" evidence="1">
    <location>
        <begin position="95"/>
        <end position="115"/>
    </location>
</feature>
<evidence type="ECO:0000313" key="3">
    <source>
        <dbReference type="Proteomes" id="UP001586593"/>
    </source>
</evidence>
<evidence type="ECO:0000256" key="1">
    <source>
        <dbReference type="SAM" id="MobiDB-lite"/>
    </source>
</evidence>
<name>A0ABR3VU85_9PEZI</name>
<accession>A0ABR3VU85</accession>
<protein>
    <submittedName>
        <fullName evidence="2">Uncharacterized protein</fullName>
    </submittedName>
</protein>
<dbReference type="Proteomes" id="UP001586593">
    <property type="component" value="Unassembled WGS sequence"/>
</dbReference>
<sequence length="159" mass="17077">MCAAQLPPVSQPPWFLSPGTNNPVWASPSSTCPLPRLSPSALNKRQGRERVGQAILACIVTDILCREREREPNTSFCRGSCVPCATHLARVSGRRRRRSDVSDSSPVHNGGGGLVAPPPCLVPPPSFHPRHSFLSPSAPILCLTYTLAVFPSFSLPNSV</sequence>
<proteinExistence type="predicted"/>
<comment type="caution">
    <text evidence="2">The sequence shown here is derived from an EMBL/GenBank/DDBJ whole genome shotgun (WGS) entry which is preliminary data.</text>
</comment>
<dbReference type="EMBL" id="JAZHXJ010001213">
    <property type="protein sequence ID" value="KAL1845182.1"/>
    <property type="molecule type" value="Genomic_DNA"/>
</dbReference>
<keyword evidence="3" id="KW-1185">Reference proteome</keyword>
<reference evidence="2 3" key="1">
    <citation type="journal article" date="2024" name="Commun. Biol.">
        <title>Comparative genomic analysis of thermophilic fungi reveals convergent evolutionary adaptations and gene losses.</title>
        <authorList>
            <person name="Steindorff A.S."/>
            <person name="Aguilar-Pontes M.V."/>
            <person name="Robinson A.J."/>
            <person name="Andreopoulos B."/>
            <person name="LaButti K."/>
            <person name="Kuo A."/>
            <person name="Mondo S."/>
            <person name="Riley R."/>
            <person name="Otillar R."/>
            <person name="Haridas S."/>
            <person name="Lipzen A."/>
            <person name="Grimwood J."/>
            <person name="Schmutz J."/>
            <person name="Clum A."/>
            <person name="Reid I.D."/>
            <person name="Moisan M.C."/>
            <person name="Butler G."/>
            <person name="Nguyen T.T.M."/>
            <person name="Dewar K."/>
            <person name="Conant G."/>
            <person name="Drula E."/>
            <person name="Henrissat B."/>
            <person name="Hansel C."/>
            <person name="Singer S."/>
            <person name="Hutchinson M.I."/>
            <person name="de Vries R.P."/>
            <person name="Natvig D.O."/>
            <person name="Powell A.J."/>
            <person name="Tsang A."/>
            <person name="Grigoriev I.V."/>
        </authorList>
    </citation>
    <scope>NUCLEOTIDE SEQUENCE [LARGE SCALE GENOMIC DNA]</scope>
    <source>
        <strain evidence="2 3">ATCC 24622</strain>
    </source>
</reference>